<evidence type="ECO:0000256" key="6">
    <source>
        <dbReference type="ARBA" id="ARBA00022692"/>
    </source>
</evidence>
<keyword evidence="5" id="KW-0997">Cell inner membrane</keyword>
<comment type="similarity">
    <text evidence="9">Belongs to the GSP H family.</text>
</comment>
<evidence type="ECO:0000313" key="13">
    <source>
        <dbReference type="EMBL" id="SFN45040.1"/>
    </source>
</evidence>
<evidence type="ECO:0000256" key="8">
    <source>
        <dbReference type="ARBA" id="ARBA00023136"/>
    </source>
</evidence>
<dbReference type="GO" id="GO:0005886">
    <property type="term" value="C:plasma membrane"/>
    <property type="evidence" value="ECO:0007669"/>
    <property type="project" value="UniProtKB-SubCell"/>
</dbReference>
<protein>
    <recommendedName>
        <fullName evidence="2">Type II secretion system protein H</fullName>
    </recommendedName>
    <alternativeName>
        <fullName evidence="10">General secretion pathway protein H</fullName>
    </alternativeName>
</protein>
<dbReference type="InterPro" id="IPR045584">
    <property type="entry name" value="Pilin-like"/>
</dbReference>
<dbReference type="Gene3D" id="3.55.40.10">
    <property type="entry name" value="minor pseudopilin epsh domain"/>
    <property type="match status" value="1"/>
</dbReference>
<keyword evidence="8 11" id="KW-0472">Membrane</keyword>
<feature type="transmembrane region" description="Helical" evidence="11">
    <location>
        <begin position="12"/>
        <end position="30"/>
    </location>
</feature>
<dbReference type="Pfam" id="PF07963">
    <property type="entry name" value="N_methyl"/>
    <property type="match status" value="1"/>
</dbReference>
<evidence type="ECO:0000256" key="4">
    <source>
        <dbReference type="ARBA" id="ARBA00022481"/>
    </source>
</evidence>
<organism evidence="13 14">
    <name type="scientific">Marinobacter pelagius</name>
    <dbReference type="NCBI Taxonomy" id="379482"/>
    <lineage>
        <taxon>Bacteria</taxon>
        <taxon>Pseudomonadati</taxon>
        <taxon>Pseudomonadota</taxon>
        <taxon>Gammaproteobacteria</taxon>
        <taxon>Pseudomonadales</taxon>
        <taxon>Marinobacteraceae</taxon>
        <taxon>Marinobacter</taxon>
    </lineage>
</organism>
<comment type="subcellular location">
    <subcellularLocation>
        <location evidence="1">Cell inner membrane</location>
        <topology evidence="1">Single-pass membrane protein</topology>
    </subcellularLocation>
</comment>
<evidence type="ECO:0000313" key="14">
    <source>
        <dbReference type="Proteomes" id="UP000199339"/>
    </source>
</evidence>
<dbReference type="Proteomes" id="UP000199339">
    <property type="component" value="Unassembled WGS sequence"/>
</dbReference>
<evidence type="ECO:0000259" key="12">
    <source>
        <dbReference type="Pfam" id="PF12019"/>
    </source>
</evidence>
<dbReference type="EMBL" id="FOUR01000008">
    <property type="protein sequence ID" value="SFN45040.1"/>
    <property type="molecule type" value="Genomic_DNA"/>
</dbReference>
<feature type="domain" description="General secretion pathway GspH" evidence="12">
    <location>
        <begin position="45"/>
        <end position="173"/>
    </location>
</feature>
<accession>A0A1I4Z584</accession>
<dbReference type="OrthoDB" id="2313614at2"/>
<gene>
    <name evidence="13" type="ORF">SAMN04487961_3132</name>
</gene>
<evidence type="ECO:0000256" key="9">
    <source>
        <dbReference type="ARBA" id="ARBA00025772"/>
    </source>
</evidence>
<evidence type="ECO:0000256" key="2">
    <source>
        <dbReference type="ARBA" id="ARBA00021549"/>
    </source>
</evidence>
<evidence type="ECO:0000256" key="3">
    <source>
        <dbReference type="ARBA" id="ARBA00022475"/>
    </source>
</evidence>
<keyword evidence="6 11" id="KW-0812">Transmembrane</keyword>
<dbReference type="Pfam" id="PF12019">
    <property type="entry name" value="GspH"/>
    <property type="match status" value="1"/>
</dbReference>
<keyword evidence="3" id="KW-1003">Cell membrane</keyword>
<evidence type="ECO:0000256" key="11">
    <source>
        <dbReference type="SAM" id="Phobius"/>
    </source>
</evidence>
<dbReference type="GO" id="GO:0015628">
    <property type="term" value="P:protein secretion by the type II secretion system"/>
    <property type="evidence" value="ECO:0007669"/>
    <property type="project" value="InterPro"/>
</dbReference>
<dbReference type="InterPro" id="IPR012902">
    <property type="entry name" value="N_methyl_site"/>
</dbReference>
<dbReference type="NCBIfam" id="TIGR02532">
    <property type="entry name" value="IV_pilin_GFxxxE"/>
    <property type="match status" value="1"/>
</dbReference>
<name>A0A1I4Z584_9GAMM</name>
<evidence type="ECO:0000256" key="10">
    <source>
        <dbReference type="ARBA" id="ARBA00030775"/>
    </source>
</evidence>
<keyword evidence="4" id="KW-0488">Methylation</keyword>
<dbReference type="GO" id="GO:0015627">
    <property type="term" value="C:type II protein secretion system complex"/>
    <property type="evidence" value="ECO:0007669"/>
    <property type="project" value="InterPro"/>
</dbReference>
<dbReference type="RefSeq" id="WP_092005761.1">
    <property type="nucleotide sequence ID" value="NZ_FOUR01000008.1"/>
</dbReference>
<evidence type="ECO:0000256" key="1">
    <source>
        <dbReference type="ARBA" id="ARBA00004377"/>
    </source>
</evidence>
<keyword evidence="14" id="KW-1185">Reference proteome</keyword>
<dbReference type="SUPFAM" id="SSF54523">
    <property type="entry name" value="Pili subunits"/>
    <property type="match status" value="1"/>
</dbReference>
<proteinExistence type="inferred from homology"/>
<dbReference type="InterPro" id="IPR022346">
    <property type="entry name" value="T2SS_GspH"/>
</dbReference>
<evidence type="ECO:0000256" key="5">
    <source>
        <dbReference type="ARBA" id="ARBA00022519"/>
    </source>
</evidence>
<dbReference type="AlphaFoldDB" id="A0A1I4Z584"/>
<evidence type="ECO:0000256" key="7">
    <source>
        <dbReference type="ARBA" id="ARBA00022989"/>
    </source>
</evidence>
<reference evidence="14" key="1">
    <citation type="submission" date="2016-10" db="EMBL/GenBank/DDBJ databases">
        <authorList>
            <person name="Varghese N."/>
            <person name="Submissions S."/>
        </authorList>
    </citation>
    <scope>NUCLEOTIDE SEQUENCE [LARGE SCALE GENOMIC DNA]</scope>
    <source>
        <strain evidence="14">CGMCC 1.6775</strain>
    </source>
</reference>
<keyword evidence="7 11" id="KW-1133">Transmembrane helix</keyword>
<sequence length="198" mass="20994">MSGIRYNSGFTLLELLITITILGIIATYAIPSFREMVLNNRLTAQTNEVTSLVSYARSEASKLREGVVTICSSTDSTSCSGNAAWETGLIVFRDDDMNAAFGGTDQLLKVSGPLAGGNTLRIRDMTSDGGGYVQFNSRGFPRASATDEVAGTFIICDDRGAAEARAVSINVSGQTHLARDTDANGTLNDHKSNDIACP</sequence>